<proteinExistence type="predicted"/>
<dbReference type="Proteomes" id="UP000034803">
    <property type="component" value="Unassembled WGS sequence"/>
</dbReference>
<keyword evidence="3" id="KW-0645">Protease</keyword>
<feature type="transmembrane region" description="Helical" evidence="8">
    <location>
        <begin position="118"/>
        <end position="142"/>
    </location>
</feature>
<dbReference type="EMBL" id="LBOI01000001">
    <property type="protein sequence ID" value="KKP32206.1"/>
    <property type="molecule type" value="Genomic_DNA"/>
</dbReference>
<accession>A0A0F9Z0P7</accession>
<name>A0A0F9Z0P7_9BACT</name>
<evidence type="ECO:0000313" key="10">
    <source>
        <dbReference type="Proteomes" id="UP000034803"/>
    </source>
</evidence>
<dbReference type="GO" id="GO:0005886">
    <property type="term" value="C:plasma membrane"/>
    <property type="evidence" value="ECO:0007669"/>
    <property type="project" value="UniProtKB-SubCell"/>
</dbReference>
<comment type="caution">
    <text evidence="9">The sequence shown here is derived from an EMBL/GenBank/DDBJ whole genome shotgun (WGS) entry which is preliminary data.</text>
</comment>
<evidence type="ECO:0000256" key="5">
    <source>
        <dbReference type="ARBA" id="ARBA00022801"/>
    </source>
</evidence>
<evidence type="ECO:0000256" key="2">
    <source>
        <dbReference type="ARBA" id="ARBA00022475"/>
    </source>
</evidence>
<keyword evidence="2" id="KW-1003">Cell membrane</keyword>
<sequence length="182" mass="21149">MKQKKTFKMILTILAISLAVLPLLVSFNEILTKVFETFSLYKWIENYIVPRQAAMVGVILSPFNINYSVFRGGLIINGSYVHITWNCIGWQSLIVLITTFFVGLKGKNYTNFSKIETIILGLVGTLLINLLRMSILILLYVYATELSMIIFHNYFAAIMTMLWLAFFWWFSYLYILEEKNNI</sequence>
<evidence type="ECO:0000256" key="3">
    <source>
        <dbReference type="ARBA" id="ARBA00022670"/>
    </source>
</evidence>
<evidence type="ECO:0000256" key="7">
    <source>
        <dbReference type="ARBA" id="ARBA00023136"/>
    </source>
</evidence>
<gene>
    <name evidence="9" type="ORF">UR21_C0001G0002</name>
</gene>
<protein>
    <submittedName>
        <fullName evidence="9">Exosortase EpsH-related protein</fullName>
    </submittedName>
</protein>
<keyword evidence="7 8" id="KW-0472">Membrane</keyword>
<feature type="transmembrane region" description="Helical" evidence="8">
    <location>
        <begin position="154"/>
        <end position="176"/>
    </location>
</feature>
<keyword evidence="6 8" id="KW-1133">Transmembrane helix</keyword>
<evidence type="ECO:0000256" key="6">
    <source>
        <dbReference type="ARBA" id="ARBA00022989"/>
    </source>
</evidence>
<dbReference type="GO" id="GO:0008233">
    <property type="term" value="F:peptidase activity"/>
    <property type="evidence" value="ECO:0007669"/>
    <property type="project" value="UniProtKB-KW"/>
</dbReference>
<keyword evidence="5" id="KW-0378">Hydrolase</keyword>
<keyword evidence="4 8" id="KW-0812">Transmembrane</keyword>
<reference evidence="9 10" key="1">
    <citation type="journal article" date="2015" name="Nature">
        <title>rRNA introns, odd ribosomes, and small enigmatic genomes across a large radiation of phyla.</title>
        <authorList>
            <person name="Brown C.T."/>
            <person name="Hug L.A."/>
            <person name="Thomas B.C."/>
            <person name="Sharon I."/>
            <person name="Castelle C.J."/>
            <person name="Singh A."/>
            <person name="Wilkins M.J."/>
            <person name="Williams K.H."/>
            <person name="Banfield J.F."/>
        </authorList>
    </citation>
    <scope>NUCLEOTIDE SEQUENCE [LARGE SCALE GENOMIC DNA]</scope>
</reference>
<evidence type="ECO:0000313" key="9">
    <source>
        <dbReference type="EMBL" id="KKP32206.1"/>
    </source>
</evidence>
<dbReference type="NCBIfam" id="TIGR04178">
    <property type="entry name" value="exo_archaeo"/>
    <property type="match status" value="1"/>
</dbReference>
<comment type="subcellular location">
    <subcellularLocation>
        <location evidence="1">Cell membrane</location>
        <topology evidence="1">Multi-pass membrane protein</topology>
    </subcellularLocation>
</comment>
<feature type="transmembrane region" description="Helical" evidence="8">
    <location>
        <begin position="88"/>
        <end position="106"/>
    </location>
</feature>
<dbReference type="InterPro" id="IPR026392">
    <property type="entry name" value="Exo/Archaeosortase_dom"/>
</dbReference>
<evidence type="ECO:0000256" key="8">
    <source>
        <dbReference type="SAM" id="Phobius"/>
    </source>
</evidence>
<dbReference type="AlphaFoldDB" id="A0A0F9Z0P7"/>
<evidence type="ECO:0000256" key="4">
    <source>
        <dbReference type="ARBA" id="ARBA00022692"/>
    </source>
</evidence>
<dbReference type="GO" id="GO:0006508">
    <property type="term" value="P:proteolysis"/>
    <property type="evidence" value="ECO:0007669"/>
    <property type="project" value="UniProtKB-KW"/>
</dbReference>
<organism evidence="9 10">
    <name type="scientific">Candidatus Woesebacteria bacterium GW2011_GWC2_31_9</name>
    <dbReference type="NCBI Taxonomy" id="1618586"/>
    <lineage>
        <taxon>Bacteria</taxon>
        <taxon>Candidatus Woeseibacteriota</taxon>
    </lineage>
</organism>
<evidence type="ECO:0000256" key="1">
    <source>
        <dbReference type="ARBA" id="ARBA00004651"/>
    </source>
</evidence>